<dbReference type="InterPro" id="IPR048394">
    <property type="entry name" value="FakA-like_M"/>
</dbReference>
<dbReference type="eggNOG" id="COG1461">
    <property type="taxonomic scope" value="Bacteria"/>
</dbReference>
<protein>
    <recommendedName>
        <fullName evidence="1">DhaL domain-containing protein</fullName>
    </recommendedName>
</protein>
<name>F8DYJ5_CORRG</name>
<evidence type="ECO:0000313" key="2">
    <source>
        <dbReference type="EMBL" id="AEI09660.1"/>
    </source>
</evidence>
<dbReference type="Proteomes" id="UP000000492">
    <property type="component" value="Chromosome"/>
</dbReference>
<dbReference type="RefSeq" id="WP_013888672.1">
    <property type="nucleotide sequence ID" value="NC_015673.1"/>
</dbReference>
<dbReference type="OrthoDB" id="9760324at2"/>
<dbReference type="Gene3D" id="1.25.40.340">
    <property type="match status" value="1"/>
</dbReference>
<reference evidence="2 3" key="1">
    <citation type="journal article" date="2012" name="BMC Genomics">
        <title>Complete genome sequence, lifestyle, and multi-drug resistance of the human pathogen Corynebacterium resistens DSM 45100 isolated from blood samples of a leukemia patient.</title>
        <authorList>
            <person name="Schroder J."/>
            <person name="Maus I."/>
            <person name="Meyer K."/>
            <person name="Wordemann S."/>
            <person name="Blom J."/>
            <person name="Jaenicke S."/>
            <person name="Schneider J."/>
            <person name="Trost E."/>
            <person name="Tauch A."/>
        </authorList>
    </citation>
    <scope>NUCLEOTIDE SEQUENCE [LARGE SCALE GENOMIC DNA]</scope>
    <source>
        <strain evidence="3">DSM 45100 / JCM 12819 / CCUG 50093 / GTC 2026 / SICGH 158</strain>
    </source>
</reference>
<dbReference type="KEGG" id="crd:CRES_1304"/>
<dbReference type="Pfam" id="PF02734">
    <property type="entry name" value="Dak2"/>
    <property type="match status" value="1"/>
</dbReference>
<evidence type="ECO:0000259" key="1">
    <source>
        <dbReference type="PROSITE" id="PS51480"/>
    </source>
</evidence>
<dbReference type="PANTHER" id="PTHR33434:SF4">
    <property type="entry name" value="PHOSPHATASE PROTEIN"/>
    <property type="match status" value="1"/>
</dbReference>
<dbReference type="PANTHER" id="PTHR33434">
    <property type="entry name" value="DEGV DOMAIN-CONTAINING PROTEIN DR_1986-RELATED"/>
    <property type="match status" value="1"/>
</dbReference>
<dbReference type="SMART" id="SM01120">
    <property type="entry name" value="Dak2"/>
    <property type="match status" value="1"/>
</dbReference>
<dbReference type="AlphaFoldDB" id="F8DYJ5"/>
<dbReference type="Pfam" id="PF13684">
    <property type="entry name" value="FakA-like_C"/>
    <property type="match status" value="2"/>
</dbReference>
<evidence type="ECO:0000313" key="3">
    <source>
        <dbReference type="Proteomes" id="UP000000492"/>
    </source>
</evidence>
<gene>
    <name evidence="2" type="ordered locus">CRES_1304</name>
</gene>
<dbReference type="STRING" id="662755.CRES_1304"/>
<dbReference type="SMART" id="SM01121">
    <property type="entry name" value="Dak1_2"/>
    <property type="match status" value="1"/>
</dbReference>
<feature type="domain" description="DhaL" evidence="1">
    <location>
        <begin position="16"/>
        <end position="211"/>
    </location>
</feature>
<dbReference type="SUPFAM" id="SSF101473">
    <property type="entry name" value="DhaL-like"/>
    <property type="match status" value="1"/>
</dbReference>
<dbReference type="Pfam" id="PF21645">
    <property type="entry name" value="FakA-like_M"/>
    <property type="match status" value="1"/>
</dbReference>
<dbReference type="GO" id="GO:0006071">
    <property type="term" value="P:glycerol metabolic process"/>
    <property type="evidence" value="ECO:0007669"/>
    <property type="project" value="InterPro"/>
</dbReference>
<dbReference type="PROSITE" id="PS51480">
    <property type="entry name" value="DHAL"/>
    <property type="match status" value="1"/>
</dbReference>
<dbReference type="InterPro" id="IPR036117">
    <property type="entry name" value="DhaL_dom_sf"/>
</dbReference>
<accession>F8DYJ5</accession>
<organism evidence="2 3">
    <name type="scientific">Corynebacterium resistens (strain DSM 45100 / JCM 12819 / GTC 2026 / SICGH 158)</name>
    <dbReference type="NCBI Taxonomy" id="662755"/>
    <lineage>
        <taxon>Bacteria</taxon>
        <taxon>Bacillati</taxon>
        <taxon>Actinomycetota</taxon>
        <taxon>Actinomycetes</taxon>
        <taxon>Mycobacteriales</taxon>
        <taxon>Corynebacteriaceae</taxon>
        <taxon>Corynebacterium</taxon>
    </lineage>
</organism>
<dbReference type="InterPro" id="IPR033470">
    <property type="entry name" value="FakA-like_C"/>
</dbReference>
<dbReference type="EMBL" id="CP002857">
    <property type="protein sequence ID" value="AEI09660.1"/>
    <property type="molecule type" value="Genomic_DNA"/>
</dbReference>
<proteinExistence type="predicted"/>
<dbReference type="InterPro" id="IPR050270">
    <property type="entry name" value="DegV_domain_contain"/>
</dbReference>
<dbReference type="GO" id="GO:0004371">
    <property type="term" value="F:glycerone kinase activity"/>
    <property type="evidence" value="ECO:0007669"/>
    <property type="project" value="InterPro"/>
</dbReference>
<dbReference type="InterPro" id="IPR004007">
    <property type="entry name" value="DhaL_dom"/>
</dbReference>
<sequence length="504" mass="52819">MTEDTPKPQPTHLTGHLLVEWAHRAARGLVEAQAEINTLNVFPIPDSDTGSNMAHTMTKAAEATSFVDANDVSAVAAALASGAVRNARGNSGLVISQVMRSLSQIAATGAIDAAAVATMLEQSAEYVRDAISTPVEGTIISVLEASAQGARQVVDTTDEASTALVLTVSTAVKSAEEALVRTPEQLPVLAEAGVVDAGGRGFVVIIQALLDVLGGHNDHSLLTALPPARVNRPETTAQPNPAASSELEVMFFFEAPEADPDAKELRAYLDTHGNSVIIGALDERSMTVHVHTPKAGAIIEKAYSLGKVSDLRIEALPAEQMHSEQLAPATPAPIIALTPAGGAATMFEAAGAVSLASNDKEAVEKALQKVGREPVIVLANGRDTTALMTSGAEIDVINTEALVGGLAALAVYEPGADWDDCVEEMVDAVSMQRWISCGATKAEDRIAELLDDGGELVTVLYSGPHVTDASAQQMIERLQERYPEAEFDLHHAEDMGQDLQIGVE</sequence>
<keyword evidence="3" id="KW-1185">Reference proteome</keyword>
<dbReference type="HOGENOM" id="CLU_017496_0_1_11"/>